<dbReference type="InterPro" id="IPR023271">
    <property type="entry name" value="Aquaporin-like"/>
</dbReference>
<comment type="caution">
    <text evidence="9">The sequence shown here is derived from an EMBL/GenBank/DDBJ whole genome shotgun (WGS) entry which is preliminary data.</text>
</comment>
<feature type="transmembrane region" description="Helical" evidence="8">
    <location>
        <begin position="187"/>
        <end position="208"/>
    </location>
</feature>
<feature type="transmembrane region" description="Helical" evidence="8">
    <location>
        <begin position="32"/>
        <end position="51"/>
    </location>
</feature>
<feature type="transmembrane region" description="Helical" evidence="8">
    <location>
        <begin position="145"/>
        <end position="166"/>
    </location>
</feature>
<keyword evidence="5 8" id="KW-1133">Transmembrane helix</keyword>
<dbReference type="STRING" id="4540.A0A3L6PMG0"/>
<feature type="transmembrane region" description="Helical" evidence="8">
    <location>
        <begin position="104"/>
        <end position="125"/>
    </location>
</feature>
<keyword evidence="3 7" id="KW-0812">Transmembrane</keyword>
<keyword evidence="6 8" id="KW-0472">Membrane</keyword>
<evidence type="ECO:0000256" key="3">
    <source>
        <dbReference type="ARBA" id="ARBA00022692"/>
    </source>
</evidence>
<gene>
    <name evidence="9" type="ORF">C2845_PM14G02510</name>
</gene>
<dbReference type="EMBL" id="PQIB02000016">
    <property type="protein sequence ID" value="RLM61031.1"/>
    <property type="molecule type" value="Genomic_DNA"/>
</dbReference>
<evidence type="ECO:0000256" key="2">
    <source>
        <dbReference type="ARBA" id="ARBA00022448"/>
    </source>
</evidence>
<organism evidence="9 10">
    <name type="scientific">Panicum miliaceum</name>
    <name type="common">Proso millet</name>
    <name type="synonym">Broomcorn millet</name>
    <dbReference type="NCBI Taxonomy" id="4540"/>
    <lineage>
        <taxon>Eukaryota</taxon>
        <taxon>Viridiplantae</taxon>
        <taxon>Streptophyta</taxon>
        <taxon>Embryophyta</taxon>
        <taxon>Tracheophyta</taxon>
        <taxon>Spermatophyta</taxon>
        <taxon>Magnoliopsida</taxon>
        <taxon>Liliopsida</taxon>
        <taxon>Poales</taxon>
        <taxon>Poaceae</taxon>
        <taxon>PACMAD clade</taxon>
        <taxon>Panicoideae</taxon>
        <taxon>Panicodae</taxon>
        <taxon>Paniceae</taxon>
        <taxon>Panicinae</taxon>
        <taxon>Panicum</taxon>
        <taxon>Panicum sect. Panicum</taxon>
    </lineage>
</organism>
<comment type="similarity">
    <text evidence="7">Belongs to the MIP/aquaporin (TC 1.A.8) family.</text>
</comment>
<keyword evidence="10" id="KW-1185">Reference proteome</keyword>
<dbReference type="PRINTS" id="PR00783">
    <property type="entry name" value="MINTRINSICP"/>
</dbReference>
<name>A0A3L6PMG0_PANMI</name>
<evidence type="ECO:0000256" key="5">
    <source>
        <dbReference type="ARBA" id="ARBA00022989"/>
    </source>
</evidence>
<dbReference type="AlphaFoldDB" id="A0A3L6PMG0"/>
<evidence type="ECO:0000256" key="7">
    <source>
        <dbReference type="RuleBase" id="RU000477"/>
    </source>
</evidence>
<sequence length="210" mass="21595">MNAAAVTVPPLQTSESNKIAIIISPRAASSKVIAEFLGTFILIFTVLSTIIMNEQHDGVESLLGIATSAGLAVTVLVLSLIHISGCHLNPAVSIAMTVFGHLPLAHLLPYMTAQVLGSIAASFTVKGIYHPVNPGITTVPKVKELIAVAVGATIMMNALVAGPSTGASMNPARTIGPAIATGRYTQIWIYMVATPLGAIAGTGAYVAIKL</sequence>
<dbReference type="InterPro" id="IPR000425">
    <property type="entry name" value="MIP"/>
</dbReference>
<dbReference type="PROSITE" id="PS00221">
    <property type="entry name" value="MIP"/>
    <property type="match status" value="1"/>
</dbReference>
<keyword evidence="4" id="KW-0677">Repeat</keyword>
<dbReference type="Gene3D" id="1.20.1080.10">
    <property type="entry name" value="Glycerol uptake facilitator protein"/>
    <property type="match status" value="2"/>
</dbReference>
<feature type="transmembrane region" description="Helical" evidence="8">
    <location>
        <begin position="63"/>
        <end position="83"/>
    </location>
</feature>
<reference evidence="10" key="1">
    <citation type="journal article" date="2019" name="Nat. Commun.">
        <title>The genome of broomcorn millet.</title>
        <authorList>
            <person name="Zou C."/>
            <person name="Miki D."/>
            <person name="Li D."/>
            <person name="Tang Q."/>
            <person name="Xiao L."/>
            <person name="Rajput S."/>
            <person name="Deng P."/>
            <person name="Jia W."/>
            <person name="Huang R."/>
            <person name="Zhang M."/>
            <person name="Sun Y."/>
            <person name="Hu J."/>
            <person name="Fu X."/>
            <person name="Schnable P.S."/>
            <person name="Li F."/>
            <person name="Zhang H."/>
            <person name="Feng B."/>
            <person name="Zhu X."/>
            <person name="Liu R."/>
            <person name="Schnable J.C."/>
            <person name="Zhu J.-K."/>
            <person name="Zhang H."/>
        </authorList>
    </citation>
    <scope>NUCLEOTIDE SEQUENCE [LARGE SCALE GENOMIC DNA]</scope>
</reference>
<dbReference type="SUPFAM" id="SSF81338">
    <property type="entry name" value="Aquaporin-like"/>
    <property type="match status" value="1"/>
</dbReference>
<dbReference type="GO" id="GO:0016020">
    <property type="term" value="C:membrane"/>
    <property type="evidence" value="ECO:0007669"/>
    <property type="project" value="UniProtKB-SubCell"/>
</dbReference>
<keyword evidence="2 7" id="KW-0813">Transport</keyword>
<dbReference type="PANTHER" id="PTHR45724">
    <property type="entry name" value="AQUAPORIN NIP2-1"/>
    <property type="match status" value="1"/>
</dbReference>
<dbReference type="GO" id="GO:0015267">
    <property type="term" value="F:channel activity"/>
    <property type="evidence" value="ECO:0007669"/>
    <property type="project" value="InterPro"/>
</dbReference>
<comment type="subcellular location">
    <subcellularLocation>
        <location evidence="1">Membrane</location>
        <topology evidence="1">Multi-pass membrane protein</topology>
    </subcellularLocation>
</comment>
<evidence type="ECO:0000256" key="6">
    <source>
        <dbReference type="ARBA" id="ARBA00023136"/>
    </source>
</evidence>
<evidence type="ECO:0000313" key="10">
    <source>
        <dbReference type="Proteomes" id="UP000275267"/>
    </source>
</evidence>
<evidence type="ECO:0000256" key="1">
    <source>
        <dbReference type="ARBA" id="ARBA00004141"/>
    </source>
</evidence>
<dbReference type="Pfam" id="PF00230">
    <property type="entry name" value="MIP"/>
    <property type="match status" value="2"/>
</dbReference>
<dbReference type="InterPro" id="IPR022357">
    <property type="entry name" value="MIP_CS"/>
</dbReference>
<dbReference type="InterPro" id="IPR034294">
    <property type="entry name" value="Aquaporin_transptr"/>
</dbReference>
<accession>A0A3L6PMG0</accession>
<evidence type="ECO:0000256" key="8">
    <source>
        <dbReference type="SAM" id="Phobius"/>
    </source>
</evidence>
<dbReference type="Proteomes" id="UP000275267">
    <property type="component" value="Unassembled WGS sequence"/>
</dbReference>
<evidence type="ECO:0000313" key="9">
    <source>
        <dbReference type="EMBL" id="RLM61031.1"/>
    </source>
</evidence>
<evidence type="ECO:0000256" key="4">
    <source>
        <dbReference type="ARBA" id="ARBA00022737"/>
    </source>
</evidence>
<proteinExistence type="inferred from homology"/>
<dbReference type="OrthoDB" id="3222at2759"/>
<dbReference type="PANTHER" id="PTHR45724:SF55">
    <property type="entry name" value="AQUAPORIN NIP3-2"/>
    <property type="match status" value="1"/>
</dbReference>
<protein>
    <submittedName>
        <fullName evidence="9">Uncharacterized protein</fullName>
    </submittedName>
</protein>